<organism evidence="2 3">
    <name type="scientific">Kaistella flava</name>
    <name type="common">ex Peng et al. 2021</name>
    <dbReference type="NCBI Taxonomy" id="2038776"/>
    <lineage>
        <taxon>Bacteria</taxon>
        <taxon>Pseudomonadati</taxon>
        <taxon>Bacteroidota</taxon>
        <taxon>Flavobacteriia</taxon>
        <taxon>Flavobacteriales</taxon>
        <taxon>Weeksellaceae</taxon>
        <taxon>Chryseobacterium group</taxon>
        <taxon>Kaistella</taxon>
    </lineage>
</organism>
<dbReference type="Proteomes" id="UP000594195">
    <property type="component" value="Chromosome"/>
</dbReference>
<evidence type="ECO:0000313" key="3">
    <source>
        <dbReference type="Proteomes" id="UP000594195"/>
    </source>
</evidence>
<proteinExistence type="predicted"/>
<accession>A0A7M2Y4L4</accession>
<reference evidence="2 3" key="1">
    <citation type="submission" date="2019-05" db="EMBL/GenBank/DDBJ databases">
        <title>Chryseobacterium sp. isolated from King George Island, maritime Antarctica.</title>
        <authorList>
            <person name="Peng X."/>
        </authorList>
    </citation>
    <scope>NUCLEOTIDE SEQUENCE [LARGE SCALE GENOMIC DNA]</scope>
    <source>
        <strain evidence="2 3">7-3A</strain>
    </source>
</reference>
<dbReference type="KEGG" id="kfa:Q73A0000_01810"/>
<evidence type="ECO:0000256" key="1">
    <source>
        <dbReference type="SAM" id="SignalP"/>
    </source>
</evidence>
<dbReference type="RefSeq" id="WP_193812390.1">
    <property type="nucleotide sequence ID" value="NZ_CP040442.1"/>
</dbReference>
<sequence length="97" mass="11065">MKKLVVLMIFFGGLALAQAQEVKPKEKDEVKKTATITQDIHNIVHPKHPEHNGYKVKKKTKRGNKYVKRVNTEDKTATIKTKKVGEMDKEVKTVPVK</sequence>
<feature type="chain" id="PRO_5032464049" evidence="1">
    <location>
        <begin position="20"/>
        <end position="97"/>
    </location>
</feature>
<dbReference type="EMBL" id="CP040442">
    <property type="protein sequence ID" value="QOW09177.1"/>
    <property type="molecule type" value="Genomic_DNA"/>
</dbReference>
<name>A0A7M2Y4L4_9FLAO</name>
<feature type="signal peptide" evidence="1">
    <location>
        <begin position="1"/>
        <end position="19"/>
    </location>
</feature>
<keyword evidence="3" id="KW-1185">Reference proteome</keyword>
<gene>
    <name evidence="2" type="ORF">Q73A0000_01810</name>
</gene>
<keyword evidence="1" id="KW-0732">Signal</keyword>
<protein>
    <submittedName>
        <fullName evidence="2">Uncharacterized protein</fullName>
    </submittedName>
</protein>
<dbReference type="AlphaFoldDB" id="A0A7M2Y4L4"/>
<evidence type="ECO:0000313" key="2">
    <source>
        <dbReference type="EMBL" id="QOW09177.1"/>
    </source>
</evidence>